<evidence type="ECO:0000256" key="2">
    <source>
        <dbReference type="ARBA" id="ARBA00022723"/>
    </source>
</evidence>
<dbReference type="GO" id="GO:0046872">
    <property type="term" value="F:metal ion binding"/>
    <property type="evidence" value="ECO:0007669"/>
    <property type="project" value="UniProtKB-KW"/>
</dbReference>
<protein>
    <recommendedName>
        <fullName evidence="3">DDE Tnp4 domain-containing protein</fullName>
    </recommendedName>
</protein>
<accession>A0A1X7TSB2</accession>
<dbReference type="OrthoDB" id="7554050at2759"/>
<evidence type="ECO:0000256" key="1">
    <source>
        <dbReference type="ARBA" id="ARBA00001968"/>
    </source>
</evidence>
<dbReference type="InterPro" id="IPR027806">
    <property type="entry name" value="HARBI1_dom"/>
</dbReference>
<comment type="cofactor">
    <cofactor evidence="1">
        <name>a divalent metal cation</name>
        <dbReference type="ChEBI" id="CHEBI:60240"/>
    </cofactor>
</comment>
<keyword evidence="2" id="KW-0479">Metal-binding</keyword>
<reference evidence="4" key="1">
    <citation type="submission" date="2017-05" db="UniProtKB">
        <authorList>
            <consortium name="EnsemblMetazoa"/>
        </authorList>
    </citation>
    <scope>IDENTIFICATION</scope>
</reference>
<dbReference type="AlphaFoldDB" id="A0A1X7TSB2"/>
<sequence>MEEDHLLDTVLSLYACRRRRGRKRSVWVGPYLLHRTYILSLRPQAPSTEQEWIRISRNFRTMWNFPNCIGAMDVKHIVIQASMNAGFTFYSYKGTHSIVCLAVCDAKYSFRMIDIGEAGRQSDSGIFTNCQFCTALEEGLLNIPPDKALTGTSEPSLPLVSQARPFWGERVW</sequence>
<dbReference type="InParanoid" id="A0A1X7TSB2"/>
<dbReference type="EnsemblMetazoa" id="Aqu2.1.17847_001">
    <property type="protein sequence ID" value="Aqu2.1.17847_001"/>
    <property type="gene ID" value="Aqu2.1.17847"/>
</dbReference>
<evidence type="ECO:0000259" key="3">
    <source>
        <dbReference type="Pfam" id="PF13359"/>
    </source>
</evidence>
<proteinExistence type="predicted"/>
<dbReference type="STRING" id="400682.A0A1X7TSB2"/>
<evidence type="ECO:0000313" key="4">
    <source>
        <dbReference type="EnsemblMetazoa" id="Aqu2.1.17847_001"/>
    </source>
</evidence>
<organism evidence="4">
    <name type="scientific">Amphimedon queenslandica</name>
    <name type="common">Sponge</name>
    <dbReference type="NCBI Taxonomy" id="400682"/>
    <lineage>
        <taxon>Eukaryota</taxon>
        <taxon>Metazoa</taxon>
        <taxon>Porifera</taxon>
        <taxon>Demospongiae</taxon>
        <taxon>Heteroscleromorpha</taxon>
        <taxon>Haplosclerida</taxon>
        <taxon>Niphatidae</taxon>
        <taxon>Amphimedon</taxon>
    </lineage>
</organism>
<feature type="domain" description="DDE Tnp4" evidence="3">
    <location>
        <begin position="72"/>
        <end position="143"/>
    </location>
</feature>
<dbReference type="Pfam" id="PF13359">
    <property type="entry name" value="DDE_Tnp_4"/>
    <property type="match status" value="1"/>
</dbReference>
<name>A0A1X7TSB2_AMPQE</name>